<accession>A0A5B0MB43</accession>
<dbReference type="EMBL" id="VSWC01000158">
    <property type="protein sequence ID" value="KAA1073496.1"/>
    <property type="molecule type" value="Genomic_DNA"/>
</dbReference>
<keyword evidence="3" id="KW-1185">Reference proteome</keyword>
<name>A0A5B0MB43_PUCGR</name>
<gene>
    <name evidence="2" type="ORF">PGT21_013714</name>
</gene>
<dbReference type="Proteomes" id="UP000324748">
    <property type="component" value="Unassembled WGS sequence"/>
</dbReference>
<protein>
    <submittedName>
        <fullName evidence="2">Uncharacterized protein</fullName>
    </submittedName>
</protein>
<comment type="caution">
    <text evidence="2">The sequence shown here is derived from an EMBL/GenBank/DDBJ whole genome shotgun (WGS) entry which is preliminary data.</text>
</comment>
<dbReference type="AlphaFoldDB" id="A0A5B0MB43"/>
<reference evidence="2 3" key="1">
    <citation type="submission" date="2019-05" db="EMBL/GenBank/DDBJ databases">
        <title>Emergence of the Ug99 lineage of the wheat stem rust pathogen through somatic hybridization.</title>
        <authorList>
            <person name="Li F."/>
            <person name="Upadhyaya N.M."/>
            <person name="Sperschneider J."/>
            <person name="Matny O."/>
            <person name="Nguyen-Phuc H."/>
            <person name="Mago R."/>
            <person name="Raley C."/>
            <person name="Miller M.E."/>
            <person name="Silverstein K.A.T."/>
            <person name="Henningsen E."/>
            <person name="Hirsch C.D."/>
            <person name="Visser B."/>
            <person name="Pretorius Z.A."/>
            <person name="Steffenson B.J."/>
            <person name="Schwessinger B."/>
            <person name="Dodds P.N."/>
            <person name="Figueroa M."/>
        </authorList>
    </citation>
    <scope>NUCLEOTIDE SEQUENCE [LARGE SCALE GENOMIC DNA]</scope>
    <source>
        <strain evidence="2">21-0</strain>
    </source>
</reference>
<feature type="region of interest" description="Disordered" evidence="1">
    <location>
        <begin position="1"/>
        <end position="47"/>
    </location>
</feature>
<organism evidence="2 3">
    <name type="scientific">Puccinia graminis f. sp. tritici</name>
    <dbReference type="NCBI Taxonomy" id="56615"/>
    <lineage>
        <taxon>Eukaryota</taxon>
        <taxon>Fungi</taxon>
        <taxon>Dikarya</taxon>
        <taxon>Basidiomycota</taxon>
        <taxon>Pucciniomycotina</taxon>
        <taxon>Pucciniomycetes</taxon>
        <taxon>Pucciniales</taxon>
        <taxon>Pucciniaceae</taxon>
        <taxon>Puccinia</taxon>
    </lineage>
</organism>
<proteinExistence type="predicted"/>
<evidence type="ECO:0000256" key="1">
    <source>
        <dbReference type="SAM" id="MobiDB-lite"/>
    </source>
</evidence>
<evidence type="ECO:0000313" key="3">
    <source>
        <dbReference type="Proteomes" id="UP000324748"/>
    </source>
</evidence>
<dbReference type="OrthoDB" id="3255758at2759"/>
<sequence>MALVEGKVATGDLMETTEDDENSPADKRDVGNIVPFDSQLDGSDHDAFEEHDEPVLAVPPVSSTPASAKRKRGSAISPDVFLSEFRTMSSEMAEAMRAPIPAISFTLLATPPSFHMQAISLVQKDENLDQQQIFDAIEFLRDSTHAETYMALSEALRPTWLRMKLAW</sequence>
<evidence type="ECO:0000313" key="2">
    <source>
        <dbReference type="EMBL" id="KAA1073496.1"/>
    </source>
</evidence>